<organism evidence="1">
    <name type="scientific">Myoviridae sp. ct2Qy24</name>
    <dbReference type="NCBI Taxonomy" id="2827656"/>
    <lineage>
        <taxon>Viruses</taxon>
        <taxon>Duplodnaviria</taxon>
        <taxon>Heunggongvirae</taxon>
        <taxon>Uroviricota</taxon>
        <taxon>Caudoviricetes</taxon>
    </lineage>
</organism>
<evidence type="ECO:0000313" key="1">
    <source>
        <dbReference type="EMBL" id="DAF53913.1"/>
    </source>
</evidence>
<proteinExistence type="predicted"/>
<protein>
    <submittedName>
        <fullName evidence="1">PcfK-like protein</fullName>
    </submittedName>
</protein>
<dbReference type="EMBL" id="BK032666">
    <property type="protein sequence ID" value="DAF53913.1"/>
    <property type="molecule type" value="Genomic_DNA"/>
</dbReference>
<accession>A0A8S5SSD8</accession>
<sequence length="165" mass="18209">MLFEKFGEFDSAEELNRAAAAQLAEGDIDAIYGIAEENGIDREDAEDYIDGAAPELCTPIMAALGKLKVEAAELEPQEIMEDWLTYIRIQCAEHPETAEAVRKKEKSLRGCIAKLLVWSFKNAKDVDEKIVKAAGIKQGYPVKLGIPGMARARRIITEYYTGAGK</sequence>
<reference evidence="1" key="1">
    <citation type="journal article" date="2021" name="Proc. Natl. Acad. Sci. U.S.A.">
        <title>A Catalog of Tens of Thousands of Viruses from Human Metagenomes Reveals Hidden Associations with Chronic Diseases.</title>
        <authorList>
            <person name="Tisza M.J."/>
            <person name="Buck C.B."/>
        </authorList>
    </citation>
    <scope>NUCLEOTIDE SEQUENCE</scope>
    <source>
        <strain evidence="1">Ct2Qy24</strain>
    </source>
</reference>
<name>A0A8S5SSD8_9CAUD</name>